<dbReference type="EMBL" id="BAABEZ010000001">
    <property type="protein sequence ID" value="GAA4449225.1"/>
    <property type="molecule type" value="Genomic_DNA"/>
</dbReference>
<reference evidence="3" key="1">
    <citation type="journal article" date="2019" name="Int. J. Syst. Evol. Microbiol.">
        <title>The Global Catalogue of Microorganisms (GCM) 10K type strain sequencing project: providing services to taxonomists for standard genome sequencing and annotation.</title>
        <authorList>
            <consortium name="The Broad Institute Genomics Platform"/>
            <consortium name="The Broad Institute Genome Sequencing Center for Infectious Disease"/>
            <person name="Wu L."/>
            <person name="Ma J."/>
        </authorList>
    </citation>
    <scope>NUCLEOTIDE SEQUENCE [LARGE SCALE GENOMIC DNA]</scope>
    <source>
        <strain evidence="3">JCM 31921</strain>
    </source>
</reference>
<evidence type="ECO:0000313" key="3">
    <source>
        <dbReference type="Proteomes" id="UP001501410"/>
    </source>
</evidence>
<feature type="transmembrane region" description="Helical" evidence="1">
    <location>
        <begin position="78"/>
        <end position="96"/>
    </location>
</feature>
<feature type="transmembrane region" description="Helical" evidence="1">
    <location>
        <begin position="190"/>
        <end position="208"/>
    </location>
</feature>
<accession>A0ABP8MHV5</accession>
<feature type="transmembrane region" description="Helical" evidence="1">
    <location>
        <begin position="27"/>
        <end position="51"/>
    </location>
</feature>
<feature type="transmembrane region" description="Helical" evidence="1">
    <location>
        <begin position="166"/>
        <end position="184"/>
    </location>
</feature>
<feature type="transmembrane region" description="Helical" evidence="1">
    <location>
        <begin position="142"/>
        <end position="159"/>
    </location>
</feature>
<comment type="caution">
    <text evidence="2">The sequence shown here is derived from an EMBL/GenBank/DDBJ whole genome shotgun (WGS) entry which is preliminary data.</text>
</comment>
<name>A0ABP8MHV5_9BACT</name>
<sequence>MRKDQSPLEQLEALSEIRGIMERSTRFLSLSGWSGVWAGLMASSGCIIAHAQLNNYYRQYNERGGFDQAAYLDLRNQLFYLGITVFVLALSGAFLFTLRKVRQQNADIWGPASRRFLYGLAIPVAAGAVMVLAFLHNNHMEYVAPACLLFYGLGLYNAGKFTLDDIRYLGLIEILLGAICLFAPDLGLYFWGFGFGLMHIVYGIIMWNKYDRRS</sequence>
<dbReference type="RefSeq" id="WP_344821961.1">
    <property type="nucleotide sequence ID" value="NZ_BAABEZ010000001.1"/>
</dbReference>
<feature type="transmembrane region" description="Helical" evidence="1">
    <location>
        <begin position="116"/>
        <end position="136"/>
    </location>
</feature>
<protein>
    <recommendedName>
        <fullName evidence="4">DUF998 domain-containing protein</fullName>
    </recommendedName>
</protein>
<evidence type="ECO:0008006" key="4">
    <source>
        <dbReference type="Google" id="ProtNLM"/>
    </source>
</evidence>
<evidence type="ECO:0000313" key="2">
    <source>
        <dbReference type="EMBL" id="GAA4449225.1"/>
    </source>
</evidence>
<organism evidence="2 3">
    <name type="scientific">Rurimicrobium arvi</name>
    <dbReference type="NCBI Taxonomy" id="2049916"/>
    <lineage>
        <taxon>Bacteria</taxon>
        <taxon>Pseudomonadati</taxon>
        <taxon>Bacteroidota</taxon>
        <taxon>Chitinophagia</taxon>
        <taxon>Chitinophagales</taxon>
        <taxon>Chitinophagaceae</taxon>
        <taxon>Rurimicrobium</taxon>
    </lineage>
</organism>
<gene>
    <name evidence="2" type="ORF">GCM10023092_02980</name>
</gene>
<keyword evidence="3" id="KW-1185">Reference proteome</keyword>
<keyword evidence="1" id="KW-0472">Membrane</keyword>
<proteinExistence type="predicted"/>
<keyword evidence="1" id="KW-1133">Transmembrane helix</keyword>
<keyword evidence="1" id="KW-0812">Transmembrane</keyword>
<evidence type="ECO:0000256" key="1">
    <source>
        <dbReference type="SAM" id="Phobius"/>
    </source>
</evidence>
<dbReference type="Proteomes" id="UP001501410">
    <property type="component" value="Unassembled WGS sequence"/>
</dbReference>